<protein>
    <recommendedName>
        <fullName evidence="2">Complex 1 LYR protein domain-containing protein</fullName>
    </recommendedName>
</protein>
<proteinExistence type="predicted"/>
<evidence type="ECO:0000256" key="1">
    <source>
        <dbReference type="SAM" id="Phobius"/>
    </source>
</evidence>
<dbReference type="Pfam" id="PF05347">
    <property type="entry name" value="Complex1_LYR"/>
    <property type="match status" value="1"/>
</dbReference>
<comment type="caution">
    <text evidence="3">The sequence shown here is derived from an EMBL/GenBank/DDBJ whole genome shotgun (WGS) entry which is preliminary data.</text>
</comment>
<evidence type="ECO:0000313" key="4">
    <source>
        <dbReference type="Proteomes" id="UP001054857"/>
    </source>
</evidence>
<keyword evidence="1" id="KW-1133">Transmembrane helix</keyword>
<dbReference type="EMBL" id="BMAR01000018">
    <property type="protein sequence ID" value="GFR47408.1"/>
    <property type="molecule type" value="Genomic_DNA"/>
</dbReference>
<feature type="non-terminal residue" evidence="3">
    <location>
        <position position="167"/>
    </location>
</feature>
<evidence type="ECO:0000259" key="2">
    <source>
        <dbReference type="Pfam" id="PF05347"/>
    </source>
</evidence>
<organism evidence="3 4">
    <name type="scientific">Astrephomene gubernaculifera</name>
    <dbReference type="NCBI Taxonomy" id="47775"/>
    <lineage>
        <taxon>Eukaryota</taxon>
        <taxon>Viridiplantae</taxon>
        <taxon>Chlorophyta</taxon>
        <taxon>core chlorophytes</taxon>
        <taxon>Chlorophyceae</taxon>
        <taxon>CS clade</taxon>
        <taxon>Chlamydomonadales</taxon>
        <taxon>Astrephomenaceae</taxon>
        <taxon>Astrephomene</taxon>
    </lineage>
</organism>
<gene>
    <name evidence="3" type="ORF">Agub_g9125</name>
</gene>
<dbReference type="Proteomes" id="UP001054857">
    <property type="component" value="Unassembled WGS sequence"/>
</dbReference>
<accession>A0AAD3DVJ0</accession>
<dbReference type="AlphaFoldDB" id="A0AAD3DVJ0"/>
<keyword evidence="1" id="KW-0812">Transmembrane</keyword>
<feature type="transmembrane region" description="Helical" evidence="1">
    <location>
        <begin position="6"/>
        <end position="29"/>
    </location>
</feature>
<feature type="domain" description="Complex 1 LYR protein" evidence="2">
    <location>
        <begin position="48"/>
        <end position="90"/>
    </location>
</feature>
<name>A0AAD3DVJ0_9CHLO</name>
<feature type="non-terminal residue" evidence="3">
    <location>
        <position position="1"/>
    </location>
</feature>
<sequence>TFCLQSIIIILSVLRLAAVLLEASIATVIEQARRLYLLSMSTAGSPNVLSRYRELLRLILRLPQTQRSQALNEARTTIRSRRSVTNPEEVLKHHKELSSKIGYLRIITPKRPGEVQSGSYIVRDGRLIQGAGEAKGTRVADGTITHEEAMRRNERDFKRFYGAAKPK</sequence>
<dbReference type="InterPro" id="IPR008011">
    <property type="entry name" value="Complex1_LYR_dom"/>
</dbReference>
<reference evidence="3 4" key="1">
    <citation type="journal article" date="2021" name="Sci. Rep.">
        <title>Genome sequencing of the multicellular alga Astrephomene provides insights into convergent evolution of germ-soma differentiation.</title>
        <authorList>
            <person name="Yamashita S."/>
            <person name="Yamamoto K."/>
            <person name="Matsuzaki R."/>
            <person name="Suzuki S."/>
            <person name="Yamaguchi H."/>
            <person name="Hirooka S."/>
            <person name="Minakuchi Y."/>
            <person name="Miyagishima S."/>
            <person name="Kawachi M."/>
            <person name="Toyoda A."/>
            <person name="Nozaki H."/>
        </authorList>
    </citation>
    <scope>NUCLEOTIDE SEQUENCE [LARGE SCALE GENOMIC DNA]</scope>
    <source>
        <strain evidence="3 4">NIES-4017</strain>
    </source>
</reference>
<keyword evidence="1" id="KW-0472">Membrane</keyword>
<evidence type="ECO:0000313" key="3">
    <source>
        <dbReference type="EMBL" id="GFR47408.1"/>
    </source>
</evidence>
<keyword evidence="4" id="KW-1185">Reference proteome</keyword>